<dbReference type="Pfam" id="PF02737">
    <property type="entry name" value="3HCDH_N"/>
    <property type="match status" value="1"/>
</dbReference>
<comment type="caution">
    <text evidence="2">The sequence shown here is derived from an EMBL/GenBank/DDBJ whole genome shotgun (WGS) entry which is preliminary data.</text>
</comment>
<dbReference type="EMBL" id="LGUT01003190">
    <property type="protein sequence ID" value="KOG85798.1"/>
    <property type="molecule type" value="Genomic_DNA"/>
</dbReference>
<evidence type="ECO:0000313" key="3">
    <source>
        <dbReference type="Proteomes" id="UP000037020"/>
    </source>
</evidence>
<sequence length="61" mass="6021">MSAIDRSSTVTGTVAVVGTGTMGQGIAQVALVAGHPVRLYDAAPGRAAEAAASIAARLDRL</sequence>
<gene>
    <name evidence="2" type="ORF">ADK38_34650</name>
</gene>
<dbReference type="Proteomes" id="UP000037020">
    <property type="component" value="Unassembled WGS sequence"/>
</dbReference>
<evidence type="ECO:0000313" key="2">
    <source>
        <dbReference type="EMBL" id="KOG85798.1"/>
    </source>
</evidence>
<dbReference type="SUPFAM" id="SSF51735">
    <property type="entry name" value="NAD(P)-binding Rossmann-fold domains"/>
    <property type="match status" value="1"/>
</dbReference>
<name>A0ABR5IXD2_9ACTN</name>
<organism evidence="2 3">
    <name type="scientific">Streptomyces varsoviensis</name>
    <dbReference type="NCBI Taxonomy" id="67373"/>
    <lineage>
        <taxon>Bacteria</taxon>
        <taxon>Bacillati</taxon>
        <taxon>Actinomycetota</taxon>
        <taxon>Actinomycetes</taxon>
        <taxon>Kitasatosporales</taxon>
        <taxon>Streptomycetaceae</taxon>
        <taxon>Streptomyces</taxon>
    </lineage>
</organism>
<feature type="domain" description="3-hydroxyacyl-CoA dehydrogenase NAD binding" evidence="1">
    <location>
        <begin position="13"/>
        <end position="60"/>
    </location>
</feature>
<dbReference type="InterPro" id="IPR006176">
    <property type="entry name" value="3-OHacyl-CoA_DH_NAD-bd"/>
</dbReference>
<keyword evidence="3" id="KW-1185">Reference proteome</keyword>
<accession>A0ABR5IXD2</accession>
<reference evidence="2 3" key="1">
    <citation type="submission" date="2015-07" db="EMBL/GenBank/DDBJ databases">
        <authorList>
            <person name="Ju K.-S."/>
            <person name="Doroghazi J.R."/>
            <person name="Metcalf W.W."/>
        </authorList>
    </citation>
    <scope>NUCLEOTIDE SEQUENCE [LARGE SCALE GENOMIC DNA]</scope>
    <source>
        <strain evidence="2 3">NRRL B-3589</strain>
    </source>
</reference>
<evidence type="ECO:0000259" key="1">
    <source>
        <dbReference type="Pfam" id="PF02737"/>
    </source>
</evidence>
<dbReference type="InterPro" id="IPR036291">
    <property type="entry name" value="NAD(P)-bd_dom_sf"/>
</dbReference>
<dbReference type="Gene3D" id="3.40.50.720">
    <property type="entry name" value="NAD(P)-binding Rossmann-like Domain"/>
    <property type="match status" value="1"/>
</dbReference>
<proteinExistence type="predicted"/>
<protein>
    <recommendedName>
        <fullName evidence="1">3-hydroxyacyl-CoA dehydrogenase NAD binding domain-containing protein</fullName>
    </recommendedName>
</protein>
<feature type="non-terminal residue" evidence="2">
    <location>
        <position position="61"/>
    </location>
</feature>